<evidence type="ECO:0000313" key="9">
    <source>
        <dbReference type="EMBL" id="BBO83882.1"/>
    </source>
</evidence>
<dbReference type="Gene3D" id="3.30.460.10">
    <property type="entry name" value="Beta Polymerase, domain 2"/>
    <property type="match status" value="2"/>
</dbReference>
<accession>A0A5K7ZUI2</accession>
<evidence type="ECO:0000256" key="2">
    <source>
        <dbReference type="ARBA" id="ARBA00022695"/>
    </source>
</evidence>
<dbReference type="GO" id="GO:0000820">
    <property type="term" value="P:regulation of glutamine family amino acid metabolic process"/>
    <property type="evidence" value="ECO:0007669"/>
    <property type="project" value="TreeGrafter"/>
</dbReference>
<name>A0A5K7ZUI2_9BACT</name>
<keyword evidence="9" id="KW-0436">Ligase</keyword>
<evidence type="ECO:0000256" key="1">
    <source>
        <dbReference type="ARBA" id="ARBA00022679"/>
    </source>
</evidence>
<evidence type="ECO:0000256" key="4">
    <source>
        <dbReference type="ARBA" id="ARBA00022840"/>
    </source>
</evidence>
<dbReference type="PANTHER" id="PTHR30621">
    <property type="entry name" value="GLUTAMINE SYNTHETASE ADENYLYLTRANSFERASE"/>
    <property type="match status" value="1"/>
</dbReference>
<dbReference type="InterPro" id="IPR013546">
    <property type="entry name" value="PII_UdlTrfase/GS_AdlTrfase"/>
</dbReference>
<dbReference type="InterPro" id="IPR023057">
    <property type="entry name" value="GlnE"/>
</dbReference>
<evidence type="ECO:0000256" key="5">
    <source>
        <dbReference type="ARBA" id="ARBA00022842"/>
    </source>
</evidence>
<dbReference type="PANTHER" id="PTHR30621:SF0">
    <property type="entry name" value="BIFUNCTIONAL GLUTAMINE SYNTHETASE ADENYLYLTRANSFERASE_ADENYLYL-REMOVING ENZYME"/>
    <property type="match status" value="1"/>
</dbReference>
<dbReference type="Pfam" id="PF03710">
    <property type="entry name" value="GlnE"/>
    <property type="match status" value="2"/>
</dbReference>
<evidence type="ECO:0000313" key="10">
    <source>
        <dbReference type="Proteomes" id="UP000425960"/>
    </source>
</evidence>
<dbReference type="GO" id="GO:0016874">
    <property type="term" value="F:ligase activity"/>
    <property type="evidence" value="ECO:0007669"/>
    <property type="project" value="UniProtKB-KW"/>
</dbReference>
<feature type="domain" description="Glutamate-ammonia ligase adenylyltransferase repeated" evidence="7">
    <location>
        <begin position="41"/>
        <end position="293"/>
    </location>
</feature>
<dbReference type="RefSeq" id="WP_155311444.1">
    <property type="nucleotide sequence ID" value="NZ_AP021876.1"/>
</dbReference>
<dbReference type="InterPro" id="IPR005190">
    <property type="entry name" value="GlnE_rpt_dom"/>
</dbReference>
<dbReference type="FunFam" id="3.30.460.10:FF:000009">
    <property type="entry name" value="Bifunctional glutamine synthetase adenylyltransferase/adenylyl-removing enzyme"/>
    <property type="match status" value="1"/>
</dbReference>
<keyword evidence="5" id="KW-0460">Magnesium</keyword>
<proteinExistence type="inferred from homology"/>
<dbReference type="Gene3D" id="1.20.120.330">
    <property type="entry name" value="Nucleotidyltransferases domain 2"/>
    <property type="match status" value="2"/>
</dbReference>
<keyword evidence="2 9" id="KW-0548">Nucleotidyltransferase</keyword>
<keyword evidence="1 9" id="KW-0808">Transferase</keyword>
<dbReference type="KEGG" id="dov:DSCO28_44480"/>
<gene>
    <name evidence="9" type="primary">glnE</name>
    <name evidence="9" type="ORF">DSCO28_44480</name>
</gene>
<dbReference type="CDD" id="cd05401">
    <property type="entry name" value="NT_GlnE_GlnD_like"/>
    <property type="match status" value="2"/>
</dbReference>
<protein>
    <submittedName>
        <fullName evidence="9">Glutamate-ammonia-ligase adenylyltransferase</fullName>
    </submittedName>
</protein>
<dbReference type="FunFam" id="1.20.120.330:FF:000005">
    <property type="entry name" value="Bifunctional glutamine synthetase adenylyltransferase/adenylyl-removing enzyme"/>
    <property type="match status" value="1"/>
</dbReference>
<evidence type="ECO:0000259" key="8">
    <source>
        <dbReference type="Pfam" id="PF08335"/>
    </source>
</evidence>
<dbReference type="Pfam" id="PF08335">
    <property type="entry name" value="GlnD_UR_UTase"/>
    <property type="match status" value="2"/>
</dbReference>
<dbReference type="GO" id="GO:0005829">
    <property type="term" value="C:cytosol"/>
    <property type="evidence" value="ECO:0007669"/>
    <property type="project" value="TreeGrafter"/>
</dbReference>
<dbReference type="SUPFAM" id="SSF81593">
    <property type="entry name" value="Nucleotidyltransferase substrate binding subunit/domain"/>
    <property type="match status" value="2"/>
</dbReference>
<dbReference type="GO" id="GO:0005524">
    <property type="term" value="F:ATP binding"/>
    <property type="evidence" value="ECO:0007669"/>
    <property type="project" value="UniProtKB-KW"/>
</dbReference>
<evidence type="ECO:0000259" key="7">
    <source>
        <dbReference type="Pfam" id="PF03710"/>
    </source>
</evidence>
<dbReference type="EMBL" id="AP021876">
    <property type="protein sequence ID" value="BBO83882.1"/>
    <property type="molecule type" value="Genomic_DNA"/>
</dbReference>
<evidence type="ECO:0000256" key="3">
    <source>
        <dbReference type="ARBA" id="ARBA00022741"/>
    </source>
</evidence>
<keyword evidence="3" id="KW-0547">Nucleotide-binding</keyword>
<keyword evidence="6" id="KW-0511">Multifunctional enzyme</keyword>
<dbReference type="NCBIfam" id="NF008292">
    <property type="entry name" value="PRK11072.1"/>
    <property type="match status" value="1"/>
</dbReference>
<evidence type="ECO:0000256" key="6">
    <source>
        <dbReference type="ARBA" id="ARBA00023268"/>
    </source>
</evidence>
<feature type="domain" description="PII-uridylyltransferase/Glutamine-synthetase adenylyltransferase" evidence="8">
    <location>
        <begin position="317"/>
        <end position="455"/>
    </location>
</feature>
<feature type="domain" description="PII-uridylyltransferase/Glutamine-synthetase adenylyltransferase" evidence="8">
    <location>
        <begin position="853"/>
        <end position="942"/>
    </location>
</feature>
<dbReference type="SUPFAM" id="SSF81301">
    <property type="entry name" value="Nucleotidyltransferase"/>
    <property type="match status" value="2"/>
</dbReference>
<sequence>MTGALNQQLEQQQRERWTTFCKAVENADLTLSPDTDAARALAGAFGFSEFVSSSCIRYPQMAIDLIDSQDLTCPYGKGQMVRRVTPLLQAAVEAAPDGSPEQLLVPMKAALRTFRRREMVRIAVRDLSGISRLDETTGDLSTLAAAAIDGALEVLYARMCEQNGIPQSTDGRRQHLVVLGMGKLGAGELNFSSDVDLIFAFPSGGESRGGPRPMANAEFFTRLCRLLIQAIGETTADGFVFRVDTRLRPYGDGGPLVMPFDHMEDYYQSQGREWERYALIKADVIAGDRQAGRDLLLRLRPFVFRRYLDFGVFESLREMKRKITAEVRRKKLHGNIKLGSGGIREVEFFGQMFQLIRGGVLPTLQQPAIQTVLDVLAGEGFVPPEVCHELIAAYRFLRNTENRIQEANDQQTHALPTAPLARLALARAMNFSTWEDFRQALDHHRSRVRTHFDGLLATEAEQETGKAADSAAIAGLTDAWTASLSTAERRRILKEAGFSDSDTAATLLEHFKAEPGTRALSGAGRRRMDRLLPRVLEAAALCDDPETVLERVLHLLKQIQQRISYLSLLLEYPTALTHLIRLVGASPWIAAFLSRHPVLLDELLDPRSLYAPPKAESLRAGLARQLAAVPDDDPEYQMEVLRIFRQINTLRVAASDITNVLPLMKVSDHLTWIAETILEAVVDTCWTHLVAKHGRPTCTLDGKPCEKGFAVIGYGKLGGLELGYGSDLDLVFLHAADSGATVGGRQPIDNTHFFARLGQRVVHMLSAHTAAGKLYETDMRLRPNGSSGLLVSHVNGFDSYQMENAWTWEHQALIRARPITGDAALLDAFTAIRRKVLCLRREPGPLITAVRDMRERMRKSRLSAKPDRFDIKEDTGAMIDIEFIVQYLVLQHASDHPQLVRWTDNVRLLQSLSETGIVDSVTAHRLRQTYLIYRAAVHRLNLGERSTLVDGRRFQHMRTFVQRFWQQTMKTS</sequence>
<dbReference type="GO" id="GO:0008882">
    <property type="term" value="F:[glutamate-ammonia-ligase] adenylyltransferase activity"/>
    <property type="evidence" value="ECO:0007669"/>
    <property type="project" value="InterPro"/>
</dbReference>
<reference evidence="9 10" key="1">
    <citation type="submission" date="2019-11" db="EMBL/GenBank/DDBJ databases">
        <title>Comparative genomics of hydrocarbon-degrading Desulfosarcina strains.</title>
        <authorList>
            <person name="Watanabe M."/>
            <person name="Kojima H."/>
            <person name="Fukui M."/>
        </authorList>
    </citation>
    <scope>NUCLEOTIDE SEQUENCE [LARGE SCALE GENOMIC DNA]</scope>
    <source>
        <strain evidence="9 10">28bB2T</strain>
    </source>
</reference>
<organism evidence="9 10">
    <name type="scientific">Desulfosarcina ovata subsp. sediminis</name>
    <dbReference type="NCBI Taxonomy" id="885957"/>
    <lineage>
        <taxon>Bacteria</taxon>
        <taxon>Pseudomonadati</taxon>
        <taxon>Thermodesulfobacteriota</taxon>
        <taxon>Desulfobacteria</taxon>
        <taxon>Desulfobacterales</taxon>
        <taxon>Desulfosarcinaceae</taxon>
        <taxon>Desulfosarcina</taxon>
    </lineage>
</organism>
<dbReference type="Proteomes" id="UP000425960">
    <property type="component" value="Chromosome"/>
</dbReference>
<dbReference type="InterPro" id="IPR043519">
    <property type="entry name" value="NT_sf"/>
</dbReference>
<keyword evidence="4" id="KW-0067">ATP-binding</keyword>
<dbReference type="Gene3D" id="1.20.120.1510">
    <property type="match status" value="1"/>
</dbReference>
<dbReference type="HAMAP" id="MF_00802">
    <property type="entry name" value="GlnE"/>
    <property type="match status" value="1"/>
</dbReference>
<dbReference type="AlphaFoldDB" id="A0A5K7ZUI2"/>
<feature type="domain" description="Glutamate-ammonia ligase adenylyltransferase repeated" evidence="7">
    <location>
        <begin position="577"/>
        <end position="829"/>
    </location>
</feature>